<keyword evidence="3" id="KW-1185">Reference proteome</keyword>
<evidence type="ECO:0000313" key="2">
    <source>
        <dbReference type="EMBL" id="ASZ74996.1"/>
    </source>
</evidence>
<protein>
    <recommendedName>
        <fullName evidence="1">FERM domain-containing protein</fullName>
    </recommendedName>
</protein>
<organism evidence="2 3">
    <name type="scientific">Rhodococcus phage Trina</name>
    <dbReference type="NCBI Taxonomy" id="2027905"/>
    <lineage>
        <taxon>Viruses</taxon>
        <taxon>Duplodnaviria</taxon>
        <taxon>Heunggongvirae</taxon>
        <taxon>Uroviricota</taxon>
        <taxon>Caudoviricetes</taxon>
        <taxon>Trinavirus</taxon>
        <taxon>Trinavirus trina</taxon>
    </lineage>
</organism>
<name>A0A2D1A4C6_9CAUD</name>
<dbReference type="EMBL" id="MF668286">
    <property type="protein sequence ID" value="ASZ74996.1"/>
    <property type="molecule type" value="Genomic_DNA"/>
</dbReference>
<proteinExistence type="predicted"/>
<reference evidence="3" key="1">
    <citation type="submission" date="2017-08" db="EMBL/GenBank/DDBJ databases">
        <authorList>
            <person name="de Groot N.N."/>
        </authorList>
    </citation>
    <scope>NUCLEOTIDE SEQUENCE [LARGE SCALE GENOMIC DNA]</scope>
</reference>
<gene>
    <name evidence="2" type="ORF">SEA_TRINA_217</name>
</gene>
<feature type="domain" description="FERM" evidence="1">
    <location>
        <begin position="1"/>
        <end position="67"/>
    </location>
</feature>
<dbReference type="Proteomes" id="UP000231419">
    <property type="component" value="Segment"/>
</dbReference>
<sequence>MTIATAPQANSSAPTAGLQKFMPNEQYYSRVSTLLYYLESYVPEVHESILSELSQLKAETDIRYLAL</sequence>
<accession>A0A2D1A4C6</accession>
<evidence type="ECO:0000259" key="1">
    <source>
        <dbReference type="PROSITE" id="PS50057"/>
    </source>
</evidence>
<dbReference type="InterPro" id="IPR000299">
    <property type="entry name" value="FERM_domain"/>
</dbReference>
<dbReference type="PROSITE" id="PS50057">
    <property type="entry name" value="FERM_3"/>
    <property type="match status" value="1"/>
</dbReference>
<evidence type="ECO:0000313" key="3">
    <source>
        <dbReference type="Proteomes" id="UP000231419"/>
    </source>
</evidence>